<dbReference type="Gene3D" id="3.40.50.720">
    <property type="entry name" value="NAD(P)-binding Rossmann-like Domain"/>
    <property type="match status" value="1"/>
</dbReference>
<gene>
    <name evidence="4" type="primary">LOC108613237</name>
</gene>
<keyword evidence="3" id="KW-1185">Reference proteome</keyword>
<keyword evidence="2" id="KW-0560">Oxidoreductase</keyword>
<reference evidence="3" key="2">
    <citation type="journal article" date="2016" name="G3 (Bethesda)">
        <title>Genome Evolution in Three Species of Cactophilic Drosophila.</title>
        <authorList>
            <person name="Sanchez-Flores A."/>
            <person name="Penazola F."/>
            <person name="Carpinteyro-Ponce J."/>
            <person name="Nazario-Yepiz N."/>
            <person name="Abreu-Goodger C."/>
            <person name="Machado C.A."/>
            <person name="Markow T.A."/>
        </authorList>
    </citation>
    <scope>NUCLEOTIDE SEQUENCE [LARGE SCALE GENOMIC DNA]</scope>
</reference>
<reference evidence="3" key="1">
    <citation type="journal article" date="1997" name="Nucleic Acids Res.">
        <title>tRNAscan-SE: a program for improved detection of transfer RNA genes in genomic sequence.</title>
        <authorList>
            <person name="Lowe T.M."/>
            <person name="Eddy S.R."/>
        </authorList>
    </citation>
    <scope>NUCLEOTIDE SEQUENCE [LARGE SCALE GENOMIC DNA]</scope>
</reference>
<reference evidence="4" key="3">
    <citation type="submission" date="2025-08" db="UniProtKB">
        <authorList>
            <consortium name="RefSeq"/>
        </authorList>
    </citation>
    <scope>IDENTIFICATION</scope>
    <source>
        <tissue evidence="4">Whole organism</tissue>
    </source>
</reference>
<name>A0ABM1P4B7_DROAR</name>
<evidence type="ECO:0000256" key="2">
    <source>
        <dbReference type="ARBA" id="ARBA00023002"/>
    </source>
</evidence>
<dbReference type="SUPFAM" id="SSF51735">
    <property type="entry name" value="NAD(P)-binding Rossmann-fold domains"/>
    <property type="match status" value="1"/>
</dbReference>
<protein>
    <submittedName>
        <fullName evidence="4">Dehydrogenase/reductase SDR family member 4</fullName>
    </submittedName>
</protein>
<dbReference type="Proteomes" id="UP000694904">
    <property type="component" value="Chromosome 4"/>
</dbReference>
<sequence>MLHIGKQLANRAPKLNLTAASVLSGGKVQNSSQNATSIRNLNQHNSNNNNSNKLVNHNLCHKRLSSGSASQSTNVNRMKRLAGKVAVVTASTDGIGFAIAKRLAEDGAAVVISSRKQKNVDNALAELRKLNLNVHGLKCHVSEAQDRKQLFEETISKYGKLNILVSNAATNPAVGGVLECDEKVWDKIFDVNVKSSYLLAKEALPYLRQEKGSSIVFVSSIAGYDAFELLGAYSVSKTALIGLTKAAAKDLAPEGIRVNCLAPGIIRTKFSKALYENEAANEAALSKIPMGRLGTSEEMAGVVSFLVSEDAGYITGESVVASGGMSARL</sequence>
<dbReference type="NCBIfam" id="NF005559">
    <property type="entry name" value="PRK07231.1"/>
    <property type="match status" value="1"/>
</dbReference>
<dbReference type="PANTHER" id="PTHR43943:SF2">
    <property type="entry name" value="DEHYDROGENASE_REDUCTASE 4"/>
    <property type="match status" value="1"/>
</dbReference>
<dbReference type="PROSITE" id="PS00061">
    <property type="entry name" value="ADH_SHORT"/>
    <property type="match status" value="1"/>
</dbReference>
<organism evidence="3 4">
    <name type="scientific">Drosophila arizonae</name>
    <name type="common">Fruit fly</name>
    <dbReference type="NCBI Taxonomy" id="7263"/>
    <lineage>
        <taxon>Eukaryota</taxon>
        <taxon>Metazoa</taxon>
        <taxon>Ecdysozoa</taxon>
        <taxon>Arthropoda</taxon>
        <taxon>Hexapoda</taxon>
        <taxon>Insecta</taxon>
        <taxon>Pterygota</taxon>
        <taxon>Neoptera</taxon>
        <taxon>Endopterygota</taxon>
        <taxon>Diptera</taxon>
        <taxon>Brachycera</taxon>
        <taxon>Muscomorpha</taxon>
        <taxon>Ephydroidea</taxon>
        <taxon>Drosophilidae</taxon>
        <taxon>Drosophila</taxon>
    </lineage>
</organism>
<dbReference type="PRINTS" id="PR00080">
    <property type="entry name" value="SDRFAMILY"/>
</dbReference>
<dbReference type="PRINTS" id="PR00081">
    <property type="entry name" value="GDHRDH"/>
</dbReference>
<evidence type="ECO:0000313" key="4">
    <source>
        <dbReference type="RefSeq" id="XP_017862053.1"/>
    </source>
</evidence>
<accession>A0ABM1P4B7</accession>
<comment type="similarity">
    <text evidence="1">Belongs to the short-chain dehydrogenases/reductases (SDR) family.</text>
</comment>
<proteinExistence type="inferred from homology"/>
<dbReference type="InterPro" id="IPR002347">
    <property type="entry name" value="SDR_fam"/>
</dbReference>
<evidence type="ECO:0000313" key="3">
    <source>
        <dbReference type="Proteomes" id="UP000694904"/>
    </source>
</evidence>
<dbReference type="InterPro" id="IPR036291">
    <property type="entry name" value="NAD(P)-bd_dom_sf"/>
</dbReference>
<dbReference type="PANTHER" id="PTHR43943">
    <property type="entry name" value="DEHYDROGENASE/REDUCTASE (SDR FAMILY) MEMBER 4"/>
    <property type="match status" value="1"/>
</dbReference>
<dbReference type="RefSeq" id="XP_017862053.1">
    <property type="nucleotide sequence ID" value="XM_018006564.1"/>
</dbReference>
<dbReference type="GeneID" id="108613237"/>
<dbReference type="Pfam" id="PF13561">
    <property type="entry name" value="adh_short_C2"/>
    <property type="match status" value="1"/>
</dbReference>
<evidence type="ECO:0000256" key="1">
    <source>
        <dbReference type="ARBA" id="ARBA00006484"/>
    </source>
</evidence>
<dbReference type="InterPro" id="IPR020904">
    <property type="entry name" value="Sc_DH/Rdtase_CS"/>
</dbReference>